<reference evidence="2" key="1">
    <citation type="submission" date="2021-03" db="EMBL/GenBank/DDBJ databases">
        <authorList>
            <person name="Bekaert M."/>
        </authorList>
    </citation>
    <scope>NUCLEOTIDE SEQUENCE</scope>
</reference>
<proteinExistence type="predicted"/>
<dbReference type="FunFam" id="2.30.30.140:FF:000018">
    <property type="entry name" value="Serine/threonine-protein kinase 31"/>
    <property type="match status" value="2"/>
</dbReference>
<sequence length="651" mass="72276">MANVNLSIGKLVPVLITHVEFQTGGCIGYGQFCDAEAVDSLSEKVTQAATASRPINACVVNDIVLALYREDENWYRAKVLSTNDNSVSVLFIDYGNSEVVDISDARLAPTELKQYSGLAVKCVLEDINPSEGNTWSNVDKEKVQEDLLNKEFTAEVTDIVSSGYVIALNTESGQYQFGSKENGKTGTNLATMNLTPGESYKAYIAYVDSANKFWIQLKQFEVNLENLMQDISDYAEAEAQPLPQAKRGTCCIAKFSEDAVPYRSKVLGITSDKCLVQFVDYGNSESKSLVDLMVIPEKFCQLPIQGFKCCYTRSKLKSNTLDEKVQELTSDEDGVILTVISKSSDEYKVEIDKIEKLSDTETIEVQAFEPLPIDLNKDFDICISHVFHPGRFYVQIIENAPIIDSLMDKISQEFESSRSFSSINVGSPCIAKLSDGACYRSVIKSAQNDNVLVLAVDFGFEELVSNSQVREISPRSMPIPSQALECTVDSTKTEEKHWSDKEIRLLSEFESKEPLIAKVTAKRGSIFQLDLHDTKDPELDRYINAELLGVGKGSNERIIQNSKMTPKKEQVMIPGPQVTVGQKLLVCVTAVKSTNQFFAQMTKCASEIGELQQKLHANYENYSMSQGVMKSIGVGDVCCTKYVDGGWYREL</sequence>
<dbReference type="Gene3D" id="2.30.30.140">
    <property type="match status" value="3"/>
</dbReference>
<feature type="domain" description="Tudor" evidence="1">
    <location>
        <begin position="57"/>
        <end position="115"/>
    </location>
</feature>
<dbReference type="PANTHER" id="PTHR22948">
    <property type="entry name" value="TUDOR DOMAIN CONTAINING PROTEIN"/>
    <property type="match status" value="1"/>
</dbReference>
<accession>A0A8S3RG10</accession>
<comment type="caution">
    <text evidence="2">The sequence shown here is derived from an EMBL/GenBank/DDBJ whole genome shotgun (WGS) entry which is preliminary data.</text>
</comment>
<organism evidence="2 3">
    <name type="scientific">Mytilus edulis</name>
    <name type="common">Blue mussel</name>
    <dbReference type="NCBI Taxonomy" id="6550"/>
    <lineage>
        <taxon>Eukaryota</taxon>
        <taxon>Metazoa</taxon>
        <taxon>Spiralia</taxon>
        <taxon>Lophotrochozoa</taxon>
        <taxon>Mollusca</taxon>
        <taxon>Bivalvia</taxon>
        <taxon>Autobranchia</taxon>
        <taxon>Pteriomorphia</taxon>
        <taxon>Mytilida</taxon>
        <taxon>Mytiloidea</taxon>
        <taxon>Mytilidae</taxon>
        <taxon>Mytilinae</taxon>
        <taxon>Mytilus</taxon>
    </lineage>
</organism>
<dbReference type="Gene3D" id="2.40.50.90">
    <property type="match status" value="3"/>
</dbReference>
<evidence type="ECO:0000313" key="3">
    <source>
        <dbReference type="Proteomes" id="UP000683360"/>
    </source>
</evidence>
<evidence type="ECO:0000259" key="1">
    <source>
        <dbReference type="PROSITE" id="PS50304"/>
    </source>
</evidence>
<dbReference type="SMART" id="SM00333">
    <property type="entry name" value="TUDOR"/>
    <property type="match status" value="3"/>
</dbReference>
<dbReference type="InterPro" id="IPR050621">
    <property type="entry name" value="Tudor_domain_containing"/>
</dbReference>
<dbReference type="SUPFAM" id="SSF63748">
    <property type="entry name" value="Tudor/PWWP/MBT"/>
    <property type="match status" value="3"/>
</dbReference>
<dbReference type="Pfam" id="PF00567">
    <property type="entry name" value="TUDOR"/>
    <property type="match status" value="4"/>
</dbReference>
<dbReference type="InterPro" id="IPR002999">
    <property type="entry name" value="Tudor"/>
</dbReference>
<dbReference type="PROSITE" id="PS50304">
    <property type="entry name" value="TUDOR"/>
    <property type="match status" value="3"/>
</dbReference>
<feature type="domain" description="Tudor" evidence="1">
    <location>
        <begin position="244"/>
        <end position="302"/>
    </location>
</feature>
<feature type="domain" description="Tudor" evidence="1">
    <location>
        <begin position="422"/>
        <end position="479"/>
    </location>
</feature>
<protein>
    <submittedName>
        <fullName evidence="2">TDRD1_4_6_7</fullName>
    </submittedName>
</protein>
<dbReference type="OrthoDB" id="341421at2759"/>
<name>A0A8S3RG10_MYTED</name>
<dbReference type="InterPro" id="IPR035437">
    <property type="entry name" value="SNase_OB-fold_sf"/>
</dbReference>
<keyword evidence="3" id="KW-1185">Reference proteome</keyword>
<gene>
    <name evidence="2" type="ORF">MEDL_21729</name>
</gene>
<dbReference type="EMBL" id="CAJPWZ010001076">
    <property type="protein sequence ID" value="CAG2207490.1"/>
    <property type="molecule type" value="Genomic_DNA"/>
</dbReference>
<dbReference type="Proteomes" id="UP000683360">
    <property type="component" value="Unassembled WGS sequence"/>
</dbReference>
<dbReference type="PANTHER" id="PTHR22948:SF76">
    <property type="entry name" value="FI20010P1-RELATED"/>
    <property type="match status" value="1"/>
</dbReference>
<dbReference type="AlphaFoldDB" id="A0A8S3RG10"/>
<evidence type="ECO:0000313" key="2">
    <source>
        <dbReference type="EMBL" id="CAG2207490.1"/>
    </source>
</evidence>